<feature type="chain" id="PRO_5042064935" evidence="1">
    <location>
        <begin position="23"/>
        <end position="71"/>
    </location>
</feature>
<evidence type="ECO:0000313" key="2">
    <source>
        <dbReference type="EMBL" id="KAJ3474850.1"/>
    </source>
</evidence>
<comment type="caution">
    <text evidence="2">The sequence shown here is derived from an EMBL/GenBank/DDBJ whole genome shotgun (WGS) entry which is preliminary data.</text>
</comment>
<sequence>MRFSSTVTLAVAAAAAALPAFAAPVENLEARGRRGHKFGKALGHANNAIGIANGVAGIAGSLGAARWTPRW</sequence>
<dbReference type="EMBL" id="JANAWD010000969">
    <property type="protein sequence ID" value="KAJ3474850.1"/>
    <property type="molecule type" value="Genomic_DNA"/>
</dbReference>
<feature type="signal peptide" evidence="1">
    <location>
        <begin position="1"/>
        <end position="22"/>
    </location>
</feature>
<protein>
    <submittedName>
        <fullName evidence="2">Uncharacterized protein</fullName>
    </submittedName>
</protein>
<proteinExistence type="predicted"/>
<keyword evidence="3" id="KW-1185">Reference proteome</keyword>
<dbReference type="Proteomes" id="UP001212997">
    <property type="component" value="Unassembled WGS sequence"/>
</dbReference>
<reference evidence="2" key="1">
    <citation type="submission" date="2022-07" db="EMBL/GenBank/DDBJ databases">
        <title>Genome Sequence of Physisporinus lineatus.</title>
        <authorList>
            <person name="Buettner E."/>
        </authorList>
    </citation>
    <scope>NUCLEOTIDE SEQUENCE</scope>
    <source>
        <strain evidence="2">VT162</strain>
    </source>
</reference>
<keyword evidence="1" id="KW-0732">Signal</keyword>
<organism evidence="2 3">
    <name type="scientific">Meripilus lineatus</name>
    <dbReference type="NCBI Taxonomy" id="2056292"/>
    <lineage>
        <taxon>Eukaryota</taxon>
        <taxon>Fungi</taxon>
        <taxon>Dikarya</taxon>
        <taxon>Basidiomycota</taxon>
        <taxon>Agaricomycotina</taxon>
        <taxon>Agaricomycetes</taxon>
        <taxon>Polyporales</taxon>
        <taxon>Meripilaceae</taxon>
        <taxon>Meripilus</taxon>
    </lineage>
</organism>
<accession>A0AAD5UQA6</accession>
<evidence type="ECO:0000256" key="1">
    <source>
        <dbReference type="SAM" id="SignalP"/>
    </source>
</evidence>
<dbReference type="AlphaFoldDB" id="A0AAD5UQA6"/>
<gene>
    <name evidence="2" type="ORF">NLI96_g12220</name>
</gene>
<evidence type="ECO:0000313" key="3">
    <source>
        <dbReference type="Proteomes" id="UP001212997"/>
    </source>
</evidence>
<name>A0AAD5UQA6_9APHY</name>